<name>A0ABM6I502_9HYPH</name>
<evidence type="ECO:0000313" key="1">
    <source>
        <dbReference type="EMBL" id="AQQ05396.1"/>
    </source>
</evidence>
<dbReference type="Gene3D" id="1.10.10.1190">
    <property type="entry name" value="Antirestriction protein ArdA, domain 3"/>
    <property type="match status" value="1"/>
</dbReference>
<accession>A0ABM6I502</accession>
<gene>
    <name evidence="1" type="ORF">B0E33_18965</name>
</gene>
<dbReference type="InterPro" id="IPR041893">
    <property type="entry name" value="ArdA_dom3"/>
</dbReference>
<evidence type="ECO:0000313" key="2">
    <source>
        <dbReference type="Proteomes" id="UP000188174"/>
    </source>
</evidence>
<dbReference type="EMBL" id="CP019630">
    <property type="protein sequence ID" value="AQQ05396.1"/>
    <property type="molecule type" value="Genomic_DNA"/>
</dbReference>
<protein>
    <submittedName>
        <fullName evidence="1">Antirestriction protein</fullName>
    </submittedName>
</protein>
<proteinExistence type="predicted"/>
<organism evidence="1 2">
    <name type="scientific">Roseibium algicola</name>
    <dbReference type="NCBI Taxonomy" id="2857014"/>
    <lineage>
        <taxon>Bacteria</taxon>
        <taxon>Pseudomonadati</taxon>
        <taxon>Pseudomonadota</taxon>
        <taxon>Alphaproteobacteria</taxon>
        <taxon>Hyphomicrobiales</taxon>
        <taxon>Stappiaceae</taxon>
        <taxon>Roseibium</taxon>
    </lineage>
</organism>
<dbReference type="InterPro" id="IPR009899">
    <property type="entry name" value="ArdA"/>
</dbReference>
<keyword evidence="2" id="KW-1185">Reference proteome</keyword>
<dbReference type="Gene3D" id="3.10.20.480">
    <property type="entry name" value="Antirestriction protein ArdA, domain 1"/>
    <property type="match status" value="1"/>
</dbReference>
<dbReference type="InterPro" id="IPR041895">
    <property type="entry name" value="ArdA_dom1"/>
</dbReference>
<sequence length="182" mass="20377">MTENTQRAQKPAEGQEPRIYVACLAAYNNGCLHGQWIRAEQETEDIQAEISEMLKGSPILDAEEWAIHDYEGFEGAEISEYASIKSVAELAAFVCEHGSLGGKLLQHFCGDIEQAEGAFENYAGLYSSLADYAQALIEETIEIPERLANYIDYEAIARDMELGGEVFTIELSFEKVHVFWVR</sequence>
<dbReference type="Pfam" id="PF07275">
    <property type="entry name" value="ArdA"/>
    <property type="match status" value="1"/>
</dbReference>
<dbReference type="Proteomes" id="UP000188174">
    <property type="component" value="Chromosome"/>
</dbReference>
<dbReference type="RefSeq" id="WP_077292071.1">
    <property type="nucleotide sequence ID" value="NZ_CP019630.1"/>
</dbReference>
<reference evidence="1 2" key="1">
    <citation type="submission" date="2017-02" db="EMBL/GenBank/DDBJ databases">
        <authorList>
            <person name="Jeong S."/>
        </authorList>
    </citation>
    <scope>NUCLEOTIDE SEQUENCE [LARGE SCALE GENOMIC DNA]</scope>
    <source>
        <strain evidence="1 2">RMAR6-6</strain>
    </source>
</reference>